<proteinExistence type="predicted"/>
<dbReference type="RefSeq" id="WP_144891171.1">
    <property type="nucleotide sequence ID" value="NZ_CP042218.1"/>
</dbReference>
<gene>
    <name evidence="2" type="ORF">FPZ22_05580</name>
</gene>
<dbReference type="InterPro" id="IPR036513">
    <property type="entry name" value="STAS_dom_sf"/>
</dbReference>
<dbReference type="OrthoDB" id="5816515at2"/>
<evidence type="ECO:0000313" key="3">
    <source>
        <dbReference type="Proteomes" id="UP000316584"/>
    </source>
</evidence>
<keyword evidence="3" id="KW-1185">Reference proteome</keyword>
<reference evidence="2 3" key="1">
    <citation type="submission" date="2019-07" db="EMBL/GenBank/DDBJ databases">
        <title>Full genome sequence of Luteimonas sp. Gr-4.</title>
        <authorList>
            <person name="Im W.-T."/>
        </authorList>
    </citation>
    <scope>NUCLEOTIDE SEQUENCE [LARGE SCALE GENOMIC DNA]</scope>
    <source>
        <strain evidence="2 3">Gr-4</strain>
    </source>
</reference>
<dbReference type="PANTHER" id="PTHR35849:SF2">
    <property type="entry name" value="BLR2341 PROTEIN"/>
    <property type="match status" value="1"/>
</dbReference>
<dbReference type="InterPro" id="IPR052746">
    <property type="entry name" value="MlaB_ABC_Transporter"/>
</dbReference>
<dbReference type="Gene3D" id="3.30.750.24">
    <property type="entry name" value="STAS domain"/>
    <property type="match status" value="1"/>
</dbReference>
<dbReference type="Pfam" id="PF13466">
    <property type="entry name" value="STAS_2"/>
    <property type="match status" value="1"/>
</dbReference>
<sequence length="113" mass="12255">MEIRIDGIRDGEARAILRGALTIQHARAALPLLLDALMRGPRIEFDLSAVSALDAAGLQLLMLCKREAARVGCRLELVGHSEVVVEQFELFDLAGYFGDPLYLRPALQAGASP</sequence>
<dbReference type="EMBL" id="CP042218">
    <property type="protein sequence ID" value="QDW66431.1"/>
    <property type="molecule type" value="Genomic_DNA"/>
</dbReference>
<evidence type="ECO:0000313" key="2">
    <source>
        <dbReference type="EMBL" id="QDW66431.1"/>
    </source>
</evidence>
<dbReference type="InterPro" id="IPR002645">
    <property type="entry name" value="STAS_dom"/>
</dbReference>
<accession>A0A518N3B9</accession>
<dbReference type="SUPFAM" id="SSF52091">
    <property type="entry name" value="SpoIIaa-like"/>
    <property type="match status" value="1"/>
</dbReference>
<dbReference type="KEGG" id="lug:FPZ22_05580"/>
<dbReference type="Proteomes" id="UP000316584">
    <property type="component" value="Chromosome"/>
</dbReference>
<dbReference type="PANTHER" id="PTHR35849">
    <property type="entry name" value="BLR2341 PROTEIN"/>
    <property type="match status" value="1"/>
</dbReference>
<dbReference type="PROSITE" id="PS50801">
    <property type="entry name" value="STAS"/>
    <property type="match status" value="1"/>
</dbReference>
<dbReference type="InterPro" id="IPR058548">
    <property type="entry name" value="MlaB-like_STAS"/>
</dbReference>
<evidence type="ECO:0000259" key="1">
    <source>
        <dbReference type="PROSITE" id="PS50801"/>
    </source>
</evidence>
<feature type="domain" description="STAS" evidence="1">
    <location>
        <begin position="17"/>
        <end position="93"/>
    </location>
</feature>
<organism evidence="2 3">
    <name type="scientific">Luteimonas granuli</name>
    <dbReference type="NCBI Taxonomy" id="1176533"/>
    <lineage>
        <taxon>Bacteria</taxon>
        <taxon>Pseudomonadati</taxon>
        <taxon>Pseudomonadota</taxon>
        <taxon>Gammaproteobacteria</taxon>
        <taxon>Lysobacterales</taxon>
        <taxon>Lysobacteraceae</taxon>
        <taxon>Luteimonas</taxon>
    </lineage>
</organism>
<dbReference type="AlphaFoldDB" id="A0A518N3B9"/>
<name>A0A518N3B9_9GAMM</name>
<dbReference type="CDD" id="cd07043">
    <property type="entry name" value="STAS_anti-anti-sigma_factors"/>
    <property type="match status" value="1"/>
</dbReference>
<protein>
    <submittedName>
        <fullName evidence="2">STAS domain-containing protein</fullName>
    </submittedName>
</protein>